<comment type="caution">
    <text evidence="1">The sequence shown here is derived from an EMBL/GenBank/DDBJ whole genome shotgun (WGS) entry which is preliminary data.</text>
</comment>
<dbReference type="EMBL" id="BMDD01000003">
    <property type="protein sequence ID" value="GGH79962.1"/>
    <property type="molecule type" value="Genomic_DNA"/>
</dbReference>
<proteinExistence type="predicted"/>
<organism evidence="1 2">
    <name type="scientific">Saccharibacillus endophyticus</name>
    <dbReference type="NCBI Taxonomy" id="2060666"/>
    <lineage>
        <taxon>Bacteria</taxon>
        <taxon>Bacillati</taxon>
        <taxon>Bacillota</taxon>
        <taxon>Bacilli</taxon>
        <taxon>Bacillales</taxon>
        <taxon>Paenibacillaceae</taxon>
        <taxon>Saccharibacillus</taxon>
    </lineage>
</organism>
<evidence type="ECO:0000313" key="2">
    <source>
        <dbReference type="Proteomes" id="UP000605427"/>
    </source>
</evidence>
<accession>A0ABQ1ZYK0</accession>
<evidence type="ECO:0008006" key="3">
    <source>
        <dbReference type="Google" id="ProtNLM"/>
    </source>
</evidence>
<dbReference type="RefSeq" id="WP_229714181.1">
    <property type="nucleotide sequence ID" value="NZ_BMDD01000003.1"/>
</dbReference>
<dbReference type="InterPro" id="IPR021388">
    <property type="entry name" value="DUF3024"/>
</dbReference>
<evidence type="ECO:0000313" key="1">
    <source>
        <dbReference type="EMBL" id="GGH79962.1"/>
    </source>
</evidence>
<name>A0ABQ1ZYK0_9BACL</name>
<dbReference type="Pfam" id="PF11225">
    <property type="entry name" value="DUF3024"/>
    <property type="match status" value="1"/>
</dbReference>
<gene>
    <name evidence="1" type="ORF">GCM10007362_27550</name>
</gene>
<dbReference type="Proteomes" id="UP000605427">
    <property type="component" value="Unassembled WGS sequence"/>
</dbReference>
<sequence>MDDFTKRRIEKVMRHYMESTAEEQLRNRRSIGYALEGDELTLVEQRPSKDGARWIELPVAQFRLDAGGWRVYGLDSGGRWHLVSEIAASENFEAQLGRVTANELGIF</sequence>
<reference evidence="2" key="1">
    <citation type="journal article" date="2019" name="Int. J. Syst. Evol. Microbiol.">
        <title>The Global Catalogue of Microorganisms (GCM) 10K type strain sequencing project: providing services to taxonomists for standard genome sequencing and annotation.</title>
        <authorList>
            <consortium name="The Broad Institute Genomics Platform"/>
            <consortium name="The Broad Institute Genome Sequencing Center for Infectious Disease"/>
            <person name="Wu L."/>
            <person name="Ma J."/>
        </authorList>
    </citation>
    <scope>NUCLEOTIDE SEQUENCE [LARGE SCALE GENOMIC DNA]</scope>
    <source>
        <strain evidence="2">CCM 8702</strain>
    </source>
</reference>
<keyword evidence="2" id="KW-1185">Reference proteome</keyword>
<protein>
    <recommendedName>
        <fullName evidence="3">DUF3024 domain-containing protein</fullName>
    </recommendedName>
</protein>